<dbReference type="Proteomes" id="UP000295198">
    <property type="component" value="Unassembled WGS sequence"/>
</dbReference>
<dbReference type="InterPro" id="IPR029063">
    <property type="entry name" value="SAM-dependent_MTases_sf"/>
</dbReference>
<dbReference type="InterPro" id="IPR013216">
    <property type="entry name" value="Methyltransf_11"/>
</dbReference>
<dbReference type="GO" id="GO:0032259">
    <property type="term" value="P:methylation"/>
    <property type="evidence" value="ECO:0007669"/>
    <property type="project" value="UniProtKB-KW"/>
</dbReference>
<dbReference type="SUPFAM" id="SSF53335">
    <property type="entry name" value="S-adenosyl-L-methionine-dependent methyltransferases"/>
    <property type="match status" value="1"/>
</dbReference>
<gene>
    <name evidence="3" type="ORF">EKO23_14415</name>
</gene>
<comment type="caution">
    <text evidence="3">The sequence shown here is derived from an EMBL/GenBank/DDBJ whole genome shotgun (WGS) entry which is preliminary data.</text>
</comment>
<proteinExistence type="predicted"/>
<dbReference type="OrthoDB" id="5566900at2"/>
<organism evidence="3 4">
    <name type="scientific">Nocardioides guangzhouensis</name>
    <dbReference type="NCBI Taxonomy" id="2497878"/>
    <lineage>
        <taxon>Bacteria</taxon>
        <taxon>Bacillati</taxon>
        <taxon>Actinomycetota</taxon>
        <taxon>Actinomycetes</taxon>
        <taxon>Propionibacteriales</taxon>
        <taxon>Nocardioidaceae</taxon>
        <taxon>Nocardioides</taxon>
    </lineage>
</organism>
<dbReference type="PANTHER" id="PTHR43591">
    <property type="entry name" value="METHYLTRANSFERASE"/>
    <property type="match status" value="1"/>
</dbReference>
<name>A0A4Q4ZAG6_9ACTN</name>
<dbReference type="AlphaFoldDB" id="A0A4Q4ZAG6"/>
<dbReference type="Gene3D" id="3.40.50.150">
    <property type="entry name" value="Vaccinia Virus protein VP39"/>
    <property type="match status" value="1"/>
</dbReference>
<dbReference type="RefSeq" id="WP_134718460.1">
    <property type="nucleotide sequence ID" value="NZ_SDKM01000020.1"/>
</dbReference>
<sequence length="289" mass="31430">MESADDPGAGVALPHEPEPDSAAGPSVRALRVEVGEETSRQANRRDWDRYADEYQSTHGAFLGDAGFVWGPEGFTEDRAGLLGDVTGKRVLELGCGASQCSRWVIDHGGTAVGIDLSFRQLQHSHRLDEETGTPVPVVCATATDVPFVDGSFDVVFSSFGALQFVADARAAVAEVRRVLRSGGRFVFSVTHPTRWMFPDDPTEAGLVASQSYWDRTPYVEVDDVSGAPSYVEHHRTIGDWVELLQGAGMALTGFVEPEWPEDHDRTWGGWSRTRGLLTPGTAIFVARVI</sequence>
<keyword evidence="3" id="KW-0808">Transferase</keyword>
<evidence type="ECO:0000313" key="4">
    <source>
        <dbReference type="Proteomes" id="UP000295198"/>
    </source>
</evidence>
<keyword evidence="3" id="KW-0489">Methyltransferase</keyword>
<feature type="region of interest" description="Disordered" evidence="1">
    <location>
        <begin position="1"/>
        <end position="26"/>
    </location>
</feature>
<accession>A0A4Q4ZAG6</accession>
<keyword evidence="4" id="KW-1185">Reference proteome</keyword>
<protein>
    <submittedName>
        <fullName evidence="3">Class I SAM-dependent methyltransferase</fullName>
    </submittedName>
</protein>
<feature type="domain" description="Methyltransferase type 11" evidence="2">
    <location>
        <begin position="91"/>
        <end position="187"/>
    </location>
</feature>
<dbReference type="GO" id="GO:0008757">
    <property type="term" value="F:S-adenosylmethionine-dependent methyltransferase activity"/>
    <property type="evidence" value="ECO:0007669"/>
    <property type="project" value="InterPro"/>
</dbReference>
<evidence type="ECO:0000256" key="1">
    <source>
        <dbReference type="SAM" id="MobiDB-lite"/>
    </source>
</evidence>
<evidence type="ECO:0000313" key="3">
    <source>
        <dbReference type="EMBL" id="RYP84950.1"/>
    </source>
</evidence>
<dbReference type="CDD" id="cd02440">
    <property type="entry name" value="AdoMet_MTases"/>
    <property type="match status" value="1"/>
</dbReference>
<reference evidence="3 4" key="1">
    <citation type="submission" date="2019-01" db="EMBL/GenBank/DDBJ databases">
        <title>Nocardioides guangzhouensis sp. nov., an actinobacterium isolated from soil.</title>
        <authorList>
            <person name="Fu Y."/>
            <person name="Cai Y."/>
            <person name="Lin Z."/>
            <person name="Chen P."/>
        </authorList>
    </citation>
    <scope>NUCLEOTIDE SEQUENCE [LARGE SCALE GENOMIC DNA]</scope>
    <source>
        <strain evidence="3 4">130</strain>
    </source>
</reference>
<dbReference type="Pfam" id="PF08241">
    <property type="entry name" value="Methyltransf_11"/>
    <property type="match status" value="1"/>
</dbReference>
<dbReference type="EMBL" id="SDKM01000020">
    <property type="protein sequence ID" value="RYP84950.1"/>
    <property type="molecule type" value="Genomic_DNA"/>
</dbReference>
<evidence type="ECO:0000259" key="2">
    <source>
        <dbReference type="Pfam" id="PF08241"/>
    </source>
</evidence>